<keyword evidence="1" id="KW-0812">Transmembrane</keyword>
<sequence>MPVSRFWSSVWTVVGFLLLLAFLQGLADRVAILFGLLPWVAPGVAQWALAVSRAVVPIWGALTYVDWRWGWKSDNAGLRQTPAARFWLLPGLAGGLALAGAGFLIANWGRVPQPDLAPVPLLQAALAAVALFGTELIFRGILASRFAQDLSGREALLLTLAGPVVWGVFAPVIGQMFLVDIPHPSIDGLGAVALSLLLSLLFLQTQSAWLVAGVHIGLDLGRRLLGLAFSDAALFLVSAVPAAVLFWLEYERIRRIRRPGPRGGPRRVVYGKTVRGPWGQH</sequence>
<organism evidence="3 4">
    <name type="scientific">Symbiobacterium terraclitae</name>
    <dbReference type="NCBI Taxonomy" id="557451"/>
    <lineage>
        <taxon>Bacteria</taxon>
        <taxon>Bacillati</taxon>
        <taxon>Bacillota</taxon>
        <taxon>Clostridia</taxon>
        <taxon>Eubacteriales</taxon>
        <taxon>Symbiobacteriaceae</taxon>
        <taxon>Symbiobacterium</taxon>
    </lineage>
</organism>
<keyword evidence="1" id="KW-0472">Membrane</keyword>
<dbReference type="Proteomes" id="UP001519289">
    <property type="component" value="Unassembled WGS sequence"/>
</dbReference>
<proteinExistence type="predicted"/>
<evidence type="ECO:0000256" key="1">
    <source>
        <dbReference type="SAM" id="Phobius"/>
    </source>
</evidence>
<evidence type="ECO:0000313" key="4">
    <source>
        <dbReference type="Proteomes" id="UP001519289"/>
    </source>
</evidence>
<keyword evidence="4" id="KW-1185">Reference proteome</keyword>
<feature type="transmembrane region" description="Helical" evidence="1">
    <location>
        <begin position="43"/>
        <end position="65"/>
    </location>
</feature>
<feature type="transmembrane region" description="Helical" evidence="1">
    <location>
        <begin position="121"/>
        <end position="143"/>
    </location>
</feature>
<gene>
    <name evidence="3" type="ORF">J2Z79_000351</name>
</gene>
<feature type="transmembrane region" description="Helical" evidence="1">
    <location>
        <begin position="224"/>
        <end position="248"/>
    </location>
</feature>
<dbReference type="Pfam" id="PF02517">
    <property type="entry name" value="Rce1-like"/>
    <property type="match status" value="1"/>
</dbReference>
<accession>A0ABS4JN74</accession>
<evidence type="ECO:0000259" key="2">
    <source>
        <dbReference type="Pfam" id="PF02517"/>
    </source>
</evidence>
<dbReference type="RefSeq" id="WP_209465130.1">
    <property type="nucleotide sequence ID" value="NZ_JAGGLG010000002.1"/>
</dbReference>
<dbReference type="InterPro" id="IPR003675">
    <property type="entry name" value="Rce1/LyrA-like_dom"/>
</dbReference>
<name>A0ABS4JN74_9FIRM</name>
<dbReference type="EMBL" id="JAGGLG010000002">
    <property type="protein sequence ID" value="MBP2016977.1"/>
    <property type="molecule type" value="Genomic_DNA"/>
</dbReference>
<feature type="domain" description="CAAX prenyl protease 2/Lysostaphin resistance protein A-like" evidence="2">
    <location>
        <begin position="123"/>
        <end position="220"/>
    </location>
</feature>
<reference evidence="3 4" key="1">
    <citation type="submission" date="2021-03" db="EMBL/GenBank/DDBJ databases">
        <title>Genomic Encyclopedia of Type Strains, Phase IV (KMG-IV): sequencing the most valuable type-strain genomes for metagenomic binning, comparative biology and taxonomic classification.</title>
        <authorList>
            <person name="Goeker M."/>
        </authorList>
    </citation>
    <scope>NUCLEOTIDE SEQUENCE [LARGE SCALE GENOMIC DNA]</scope>
    <source>
        <strain evidence="3 4">DSM 27138</strain>
    </source>
</reference>
<feature type="transmembrane region" description="Helical" evidence="1">
    <location>
        <begin position="86"/>
        <end position="109"/>
    </location>
</feature>
<keyword evidence="1" id="KW-1133">Transmembrane helix</keyword>
<evidence type="ECO:0000313" key="3">
    <source>
        <dbReference type="EMBL" id="MBP2016977.1"/>
    </source>
</evidence>
<comment type="caution">
    <text evidence="3">The sequence shown here is derived from an EMBL/GenBank/DDBJ whole genome shotgun (WGS) entry which is preliminary data.</text>
</comment>
<protein>
    <recommendedName>
        <fullName evidence="2">CAAX prenyl protease 2/Lysostaphin resistance protein A-like domain-containing protein</fullName>
    </recommendedName>
</protein>
<feature type="transmembrane region" description="Helical" evidence="1">
    <location>
        <begin position="155"/>
        <end position="177"/>
    </location>
</feature>